<dbReference type="STRING" id="321763.SAMN04488692_11095"/>
<proteinExistence type="predicted"/>
<feature type="transmembrane region" description="Helical" evidence="1">
    <location>
        <begin position="40"/>
        <end position="65"/>
    </location>
</feature>
<organism evidence="2 3">
    <name type="scientific">Halarsenatibacter silvermanii</name>
    <dbReference type="NCBI Taxonomy" id="321763"/>
    <lineage>
        <taxon>Bacteria</taxon>
        <taxon>Bacillati</taxon>
        <taxon>Bacillota</taxon>
        <taxon>Clostridia</taxon>
        <taxon>Halanaerobiales</taxon>
        <taxon>Halarsenatibacteraceae</taxon>
        <taxon>Halarsenatibacter</taxon>
    </lineage>
</organism>
<feature type="transmembrane region" description="Helical" evidence="1">
    <location>
        <begin position="145"/>
        <end position="170"/>
    </location>
</feature>
<keyword evidence="1" id="KW-0472">Membrane</keyword>
<feature type="transmembrane region" description="Helical" evidence="1">
    <location>
        <begin position="110"/>
        <end position="133"/>
    </location>
</feature>
<keyword evidence="3" id="KW-1185">Reference proteome</keyword>
<dbReference type="RefSeq" id="WP_089760081.1">
    <property type="nucleotide sequence ID" value="NZ_FNGO01000010.1"/>
</dbReference>
<dbReference type="Pfam" id="PF09515">
    <property type="entry name" value="Thia_YuaJ"/>
    <property type="match status" value="1"/>
</dbReference>
<keyword evidence="1" id="KW-1133">Transmembrane helix</keyword>
<dbReference type="GO" id="GO:0005886">
    <property type="term" value="C:plasma membrane"/>
    <property type="evidence" value="ECO:0007669"/>
    <property type="project" value="InterPro"/>
</dbReference>
<gene>
    <name evidence="2" type="ORF">SAMN04488692_11095</name>
</gene>
<sequence length="181" mass="19681">MNTTRTRIMAEAAVAASLSTVLSFITLWRMPQGGSVNLEMLPILFVAFRHGGGAGIITGLIHGLLQLITGPYIVHPAQLILDYPLAYMMVGIAGILPVFSELGKIKFGRLLFALGLGGGGRLLSHILAGAIFFAEFAPENQNPWIYSFIYNLSHLLPALIISVMVIILLFKQNSELFLQNT</sequence>
<protein>
    <submittedName>
        <fullName evidence="2">Thiamine transporter</fullName>
    </submittedName>
</protein>
<evidence type="ECO:0000313" key="3">
    <source>
        <dbReference type="Proteomes" id="UP000199476"/>
    </source>
</evidence>
<dbReference type="EMBL" id="FNGO01000010">
    <property type="protein sequence ID" value="SDL86586.1"/>
    <property type="molecule type" value="Genomic_DNA"/>
</dbReference>
<evidence type="ECO:0000313" key="2">
    <source>
        <dbReference type="EMBL" id="SDL86586.1"/>
    </source>
</evidence>
<dbReference type="OrthoDB" id="9795813at2"/>
<dbReference type="NCBIfam" id="TIGR02357">
    <property type="entry name" value="ECF_ThiT_YuaJ"/>
    <property type="match status" value="1"/>
</dbReference>
<dbReference type="GO" id="GO:0015234">
    <property type="term" value="F:thiamine transmembrane transporter activity"/>
    <property type="evidence" value="ECO:0007669"/>
    <property type="project" value="InterPro"/>
</dbReference>
<dbReference type="Gene3D" id="1.10.1760.20">
    <property type="match status" value="1"/>
</dbReference>
<feature type="transmembrane region" description="Helical" evidence="1">
    <location>
        <begin position="85"/>
        <end position="103"/>
    </location>
</feature>
<reference evidence="2 3" key="1">
    <citation type="submission" date="2016-10" db="EMBL/GenBank/DDBJ databases">
        <authorList>
            <person name="de Groot N.N."/>
        </authorList>
    </citation>
    <scope>NUCLEOTIDE SEQUENCE [LARGE SCALE GENOMIC DNA]</scope>
    <source>
        <strain evidence="2 3">SLAS-1</strain>
    </source>
</reference>
<dbReference type="AlphaFoldDB" id="A0A1G9NJ05"/>
<dbReference type="Proteomes" id="UP000199476">
    <property type="component" value="Unassembled WGS sequence"/>
</dbReference>
<evidence type="ECO:0000256" key="1">
    <source>
        <dbReference type="SAM" id="Phobius"/>
    </source>
</evidence>
<accession>A0A1G9NJ05</accession>
<dbReference type="InterPro" id="IPR012651">
    <property type="entry name" value="Thia_Transptr_ThiT"/>
</dbReference>
<name>A0A1G9NJ05_9FIRM</name>
<keyword evidence="1" id="KW-0812">Transmembrane</keyword>